<gene>
    <name evidence="5" type="ORF">FOZ62_004664</name>
    <name evidence="4" type="ORF">FOZ63_025500</name>
</gene>
<keyword evidence="6" id="KW-1185">Reference proteome</keyword>
<feature type="compositionally biased region" description="Basic and acidic residues" evidence="2">
    <location>
        <begin position="118"/>
        <end position="129"/>
    </location>
</feature>
<feature type="domain" description="UPF3" evidence="3">
    <location>
        <begin position="135"/>
        <end position="167"/>
    </location>
</feature>
<comment type="caution">
    <text evidence="4">The sequence shown here is derived from an EMBL/GenBank/DDBJ whole genome shotgun (WGS) entry which is preliminary data.</text>
</comment>
<dbReference type="PROSITE" id="PS01091">
    <property type="entry name" value="TATD_3"/>
    <property type="match status" value="1"/>
</dbReference>
<accession>A0A7J6R168</accession>
<dbReference type="Proteomes" id="UP000574390">
    <property type="component" value="Unassembled WGS sequence"/>
</dbReference>
<evidence type="ECO:0000256" key="2">
    <source>
        <dbReference type="SAM" id="MobiDB-lite"/>
    </source>
</evidence>
<sequence length="558" mass="61348">MYRPKGRVMLSTVTGPRQEVVEEGKPDKQPERVAEAKNEKGLPTDKGGDARGKGKGKKGAEGRKEESTPPTPGKGKGGGRAGKGKGKGRLGGDDDDEENSKARKGKGGGEGGKSKSSTPEKGKEIDEKGPPGSSRKVVVRLLPPTITEEQLWKSIPETVKESVVWRCMPGGSGRRPRHSRDVKEGSIDKCKYFKDFIASIAEEAPAALPEPLEGNGWGNLRLKLDRFKKASVTCDPAKTPLVDYINDWYKEKEKRREKERRRQREAAEEARKKKKHAAKETKKAGEKKGAVEPQEGKKKSNRSGRSSKDDGNFRAGTGTGEVVGEDGDLLVGETVERFPREAELVRRCSEVGVKMVVACSTGPEDWDDTAGLDPSLYKPQVGIHPWYVTEEMAEVEAGTSWVQKMRQLLEANPSFGVGEIGIDKIRAKEVPMEIQMKVFKRQLELAAEFGRPVSLHCVRAYGQLLDSLKEVDERIPAIVLHAYGGSAELVKDFLRCTQERVYFSVSARSPSPKHLAGVLKAVPRDRLLIETDSPDQMPLDVERAKLGRRATAGLQRSL</sequence>
<evidence type="ECO:0000313" key="4">
    <source>
        <dbReference type="EMBL" id="KAF4714307.1"/>
    </source>
</evidence>
<dbReference type="SUPFAM" id="SSF51556">
    <property type="entry name" value="Metallo-dependent hydrolases"/>
    <property type="match status" value="1"/>
</dbReference>
<dbReference type="Proteomes" id="UP000553632">
    <property type="component" value="Unassembled WGS sequence"/>
</dbReference>
<feature type="compositionally biased region" description="Basic and acidic residues" evidence="2">
    <location>
        <begin position="19"/>
        <end position="67"/>
    </location>
</feature>
<dbReference type="PANTHER" id="PTHR47176">
    <property type="entry name" value="OSJNBA0020J04.13 PROTEIN"/>
    <property type="match status" value="1"/>
</dbReference>
<dbReference type="InterPro" id="IPR005120">
    <property type="entry name" value="UPF3_dom"/>
</dbReference>
<dbReference type="AlphaFoldDB" id="A0A7J6R168"/>
<proteinExistence type="predicted"/>
<organism evidence="4 6">
    <name type="scientific">Perkinsus olseni</name>
    <name type="common">Perkinsus atlanticus</name>
    <dbReference type="NCBI Taxonomy" id="32597"/>
    <lineage>
        <taxon>Eukaryota</taxon>
        <taxon>Sar</taxon>
        <taxon>Alveolata</taxon>
        <taxon>Perkinsozoa</taxon>
        <taxon>Perkinsea</taxon>
        <taxon>Perkinsida</taxon>
        <taxon>Perkinsidae</taxon>
        <taxon>Perkinsus</taxon>
    </lineage>
</organism>
<dbReference type="GO" id="GO:0016788">
    <property type="term" value="F:hydrolase activity, acting on ester bonds"/>
    <property type="evidence" value="ECO:0007669"/>
    <property type="project" value="InterPro"/>
</dbReference>
<evidence type="ECO:0000256" key="1">
    <source>
        <dbReference type="ARBA" id="ARBA00022801"/>
    </source>
</evidence>
<dbReference type="EMBL" id="JABANO010028973">
    <property type="protein sequence ID" value="KAF4714307.1"/>
    <property type="molecule type" value="Genomic_DNA"/>
</dbReference>
<evidence type="ECO:0000313" key="6">
    <source>
        <dbReference type="Proteomes" id="UP000553632"/>
    </source>
</evidence>
<dbReference type="CDD" id="cd01310">
    <property type="entry name" value="TatD_DNAse"/>
    <property type="match status" value="1"/>
</dbReference>
<protein>
    <recommendedName>
        <fullName evidence="3">UPF3 domain-containing protein</fullName>
    </recommendedName>
</protein>
<feature type="region of interest" description="Disordered" evidence="2">
    <location>
        <begin position="253"/>
        <end position="326"/>
    </location>
</feature>
<dbReference type="Gene3D" id="3.30.70.330">
    <property type="match status" value="1"/>
</dbReference>
<reference evidence="6 7" key="1">
    <citation type="submission" date="2020-04" db="EMBL/GenBank/DDBJ databases">
        <title>Perkinsus olseni comparative genomics.</title>
        <authorList>
            <person name="Bogema D.R."/>
        </authorList>
    </citation>
    <scope>NUCLEOTIDE SEQUENCE [LARGE SCALE GENOMIC DNA]</scope>
    <source>
        <strain evidence="5">ATCC PRA-205</strain>
        <strain evidence="4 6">ATCC PRA-207</strain>
    </source>
</reference>
<dbReference type="InterPro" id="IPR018228">
    <property type="entry name" value="DNase_TatD-rel_CS"/>
</dbReference>
<dbReference type="Gene3D" id="3.20.20.140">
    <property type="entry name" value="Metal-dependent hydrolases"/>
    <property type="match status" value="1"/>
</dbReference>
<feature type="compositionally biased region" description="Basic and acidic residues" evidence="2">
    <location>
        <begin position="253"/>
        <end position="271"/>
    </location>
</feature>
<dbReference type="EMBL" id="JABANM010009776">
    <property type="protein sequence ID" value="KAF4740382.1"/>
    <property type="molecule type" value="Genomic_DNA"/>
</dbReference>
<dbReference type="InterPro" id="IPR001130">
    <property type="entry name" value="TatD-like"/>
</dbReference>
<dbReference type="InterPro" id="IPR032466">
    <property type="entry name" value="Metal_Hydrolase"/>
</dbReference>
<dbReference type="InterPro" id="IPR012677">
    <property type="entry name" value="Nucleotide-bd_a/b_plait_sf"/>
</dbReference>
<feature type="region of interest" description="Disordered" evidence="2">
    <location>
        <begin position="1"/>
        <end position="138"/>
    </location>
</feature>
<evidence type="ECO:0000313" key="7">
    <source>
        <dbReference type="Proteomes" id="UP000574390"/>
    </source>
</evidence>
<dbReference type="Pfam" id="PF01026">
    <property type="entry name" value="TatD_DNase"/>
    <property type="match status" value="1"/>
</dbReference>
<name>A0A7J6R168_PEROL</name>
<dbReference type="PANTHER" id="PTHR47176:SF1">
    <property type="entry name" value="OS04G0577500 PROTEIN"/>
    <property type="match status" value="1"/>
</dbReference>
<evidence type="ECO:0000259" key="3">
    <source>
        <dbReference type="Pfam" id="PF03467"/>
    </source>
</evidence>
<evidence type="ECO:0000313" key="5">
    <source>
        <dbReference type="EMBL" id="KAF4740382.1"/>
    </source>
</evidence>
<keyword evidence="1" id="KW-0378">Hydrolase</keyword>
<feature type="compositionally biased region" description="Basic and acidic residues" evidence="2">
    <location>
        <begin position="278"/>
        <end position="298"/>
    </location>
</feature>
<dbReference type="Pfam" id="PF03467">
    <property type="entry name" value="Smg4_UPF3"/>
    <property type="match status" value="1"/>
</dbReference>